<keyword evidence="2" id="KW-1185">Reference proteome</keyword>
<dbReference type="EMBL" id="JAGINT010000001">
    <property type="protein sequence ID" value="MBP2351092.1"/>
    <property type="molecule type" value="Genomic_DNA"/>
</dbReference>
<proteinExistence type="predicted"/>
<comment type="caution">
    <text evidence="1">The sequence shown here is derived from an EMBL/GenBank/DDBJ whole genome shotgun (WGS) entry which is preliminary data.</text>
</comment>
<dbReference type="Proteomes" id="UP000755585">
    <property type="component" value="Unassembled WGS sequence"/>
</dbReference>
<reference evidence="1 2" key="1">
    <citation type="submission" date="2021-03" db="EMBL/GenBank/DDBJ databases">
        <title>Sequencing the genomes of 1000 actinobacteria strains.</title>
        <authorList>
            <person name="Klenk H.-P."/>
        </authorList>
    </citation>
    <scope>NUCLEOTIDE SEQUENCE [LARGE SCALE GENOMIC DNA]</scope>
    <source>
        <strain evidence="1 2">DSM 18824</strain>
    </source>
</reference>
<name>A0ABS4UHH1_9ACTN</name>
<accession>A0ABS4UHH1</accession>
<dbReference type="RefSeq" id="WP_209694050.1">
    <property type="nucleotide sequence ID" value="NZ_BAAAVU010000026.1"/>
</dbReference>
<gene>
    <name evidence="1" type="ORF">JOF29_002175</name>
</gene>
<sequence>MVADAATSTPVAEDREWEKACRCTVAEEAAGLDVVRDVAQAAAGLRAAMSERPS</sequence>
<evidence type="ECO:0000313" key="2">
    <source>
        <dbReference type="Proteomes" id="UP000755585"/>
    </source>
</evidence>
<organism evidence="1 2">
    <name type="scientific">Kribbella aluminosa</name>
    <dbReference type="NCBI Taxonomy" id="416017"/>
    <lineage>
        <taxon>Bacteria</taxon>
        <taxon>Bacillati</taxon>
        <taxon>Actinomycetota</taxon>
        <taxon>Actinomycetes</taxon>
        <taxon>Propionibacteriales</taxon>
        <taxon>Kribbellaceae</taxon>
        <taxon>Kribbella</taxon>
    </lineage>
</organism>
<evidence type="ECO:0000313" key="1">
    <source>
        <dbReference type="EMBL" id="MBP2351092.1"/>
    </source>
</evidence>
<protein>
    <submittedName>
        <fullName evidence="1">Uncharacterized protein</fullName>
    </submittedName>
</protein>